<evidence type="ECO:0000256" key="1">
    <source>
        <dbReference type="SAM" id="MobiDB-lite"/>
    </source>
</evidence>
<accession>A0ABV4R0H9</accession>
<name>A0ABV4R0H9_9ACTN</name>
<dbReference type="InterPro" id="IPR027417">
    <property type="entry name" value="P-loop_NTPase"/>
</dbReference>
<keyword evidence="4" id="KW-1185">Reference proteome</keyword>
<dbReference type="Gene3D" id="2.30.30.940">
    <property type="match status" value="1"/>
</dbReference>
<dbReference type="Pfam" id="PF14490">
    <property type="entry name" value="HHH_RecD2"/>
    <property type="match status" value="1"/>
</dbReference>
<dbReference type="InterPro" id="IPR029493">
    <property type="entry name" value="RecD2-like_HHH"/>
</dbReference>
<reference evidence="3 4" key="1">
    <citation type="submission" date="2023-11" db="EMBL/GenBank/DDBJ databases">
        <title>Actinomadura monticuli sp. nov., isolated from volcanic ash.</title>
        <authorList>
            <person name="Lee S.D."/>
            <person name="Yang H."/>
            <person name="Kim I.S."/>
        </authorList>
    </citation>
    <scope>NUCLEOTIDE SEQUENCE [LARGE SCALE GENOMIC DNA]</scope>
    <source>
        <strain evidence="3 4">DSM 45346</strain>
    </source>
</reference>
<feature type="region of interest" description="Disordered" evidence="1">
    <location>
        <begin position="1"/>
        <end position="65"/>
    </location>
</feature>
<dbReference type="Proteomes" id="UP001569904">
    <property type="component" value="Unassembled WGS sequence"/>
</dbReference>
<dbReference type="RefSeq" id="WP_371942169.1">
    <property type="nucleotide sequence ID" value="NZ_JAXCEH010000010.1"/>
</dbReference>
<dbReference type="Pfam" id="PF13604">
    <property type="entry name" value="AAA_30"/>
    <property type="match status" value="1"/>
</dbReference>
<feature type="compositionally biased region" description="Basic and acidic residues" evidence="1">
    <location>
        <begin position="1"/>
        <end position="20"/>
    </location>
</feature>
<sequence length="637" mass="64186">MTDSTDRTPTDRTPDGRTPDEPSPADRAARAAAAMRAAEAAAGALEGRRAAEPAPPPAPEPARNAQDGLRDLAELFGSAGVPARLAARAAARLGPDAAERLRADPWRLLLVPGVRPAQADHFARAVLGAQAVPGDVRRGRALVLYLLTEAARGGHTVTPAAEVTSALERAGVPDPRRAVEAALDEAEVLSLTEEPEFDEESFDEDAEPEEPEEMLGAARWALAEEAAAEGFQRLTLTAAPLLDDAAVKGLRDGLPEDRSLALTAALRTGVSILRGTPEDLAATAAAIAGAAASEGLRAAVAAPTDRAAAGLAAPDGVAVTGLHRLLEPREDPSAAPGAVVYGRGERSPLDLDLLIVSDASALDVELCAVLAEACPDGAHLVLCAEPGAAPPAGPGRPLDDLEASETVPVVALDAAAPSGPLGALAEAVRGGALAAVDAPGREVVIVPAADPGEAVHRAVQLVTDSIPRALGIPVEDVQVVAPAAGGPAGAGALNAALKARLNPGPGAFGGMDPGDRVVVAAPLPQAAAGETGVVTGGGPHGLDVEFPAGPVVVAPAEASRLRHGWAVPVAQARGTRRPAVVAVMSGEGLSRPLVATAFGLARRHLSVVQAAGPALARAVREDGTPPRRTRLATLVVQ</sequence>
<feature type="domain" description="ATP-dependent RecD2 DNA helicase-like helix-hairpin-helix" evidence="2">
    <location>
        <begin position="66"/>
        <end position="157"/>
    </location>
</feature>
<protein>
    <submittedName>
        <fullName evidence="3">Helix-hairpin-helix domain-containing protein</fullName>
    </submittedName>
</protein>
<evidence type="ECO:0000313" key="4">
    <source>
        <dbReference type="Proteomes" id="UP001569904"/>
    </source>
</evidence>
<organism evidence="3 4">
    <name type="scientific">Actinomadura chokoriensis</name>
    <dbReference type="NCBI Taxonomy" id="454156"/>
    <lineage>
        <taxon>Bacteria</taxon>
        <taxon>Bacillati</taxon>
        <taxon>Actinomycetota</taxon>
        <taxon>Actinomycetes</taxon>
        <taxon>Streptosporangiales</taxon>
        <taxon>Thermomonosporaceae</taxon>
        <taxon>Actinomadura</taxon>
    </lineage>
</organism>
<comment type="caution">
    <text evidence="3">The sequence shown here is derived from an EMBL/GenBank/DDBJ whole genome shotgun (WGS) entry which is preliminary data.</text>
</comment>
<dbReference type="EMBL" id="JAXCEH010000010">
    <property type="protein sequence ID" value="MFA1555448.1"/>
    <property type="molecule type" value="Genomic_DNA"/>
</dbReference>
<gene>
    <name evidence="3" type="ORF">SM436_17295</name>
</gene>
<evidence type="ECO:0000259" key="2">
    <source>
        <dbReference type="Pfam" id="PF14490"/>
    </source>
</evidence>
<feature type="compositionally biased region" description="Low complexity" evidence="1">
    <location>
        <begin position="30"/>
        <end position="45"/>
    </location>
</feature>
<proteinExistence type="predicted"/>
<evidence type="ECO:0000313" key="3">
    <source>
        <dbReference type="EMBL" id="MFA1555448.1"/>
    </source>
</evidence>
<dbReference type="Gene3D" id="3.40.50.300">
    <property type="entry name" value="P-loop containing nucleotide triphosphate hydrolases"/>
    <property type="match status" value="2"/>
</dbReference>